<dbReference type="EMBL" id="BFAA01003858">
    <property type="protein sequence ID" value="GCB62036.1"/>
    <property type="molecule type" value="Genomic_DNA"/>
</dbReference>
<dbReference type="SUPFAM" id="SSF49562">
    <property type="entry name" value="C2 domain (Calcium/lipid-binding domain, CaLB)"/>
    <property type="match status" value="2"/>
</dbReference>
<dbReference type="Pfam" id="PF00168">
    <property type="entry name" value="C2"/>
    <property type="match status" value="2"/>
</dbReference>
<dbReference type="InterPro" id="IPR000008">
    <property type="entry name" value="C2_dom"/>
</dbReference>
<dbReference type="STRING" id="75743.A0A401NMD0"/>
<dbReference type="AlphaFoldDB" id="A0A401NMD0"/>
<dbReference type="OrthoDB" id="9936710at2759"/>
<dbReference type="OMA" id="MAMECIN"/>
<name>A0A401NMD0_SCYTO</name>
<feature type="signal peptide" evidence="2">
    <location>
        <begin position="1"/>
        <end position="23"/>
    </location>
</feature>
<reference evidence="4 5" key="1">
    <citation type="journal article" date="2018" name="Nat. Ecol. Evol.">
        <title>Shark genomes provide insights into elasmobranch evolution and the origin of vertebrates.</title>
        <authorList>
            <person name="Hara Y"/>
            <person name="Yamaguchi K"/>
            <person name="Onimaru K"/>
            <person name="Kadota M"/>
            <person name="Koyanagi M"/>
            <person name="Keeley SD"/>
            <person name="Tatsumi K"/>
            <person name="Tanaka K"/>
            <person name="Motone F"/>
            <person name="Kageyama Y"/>
            <person name="Nozu R"/>
            <person name="Adachi N"/>
            <person name="Nishimura O"/>
            <person name="Nakagawa R"/>
            <person name="Tanegashima C"/>
            <person name="Kiyatake I"/>
            <person name="Matsumoto R"/>
            <person name="Murakumo K"/>
            <person name="Nishida K"/>
            <person name="Terakita A"/>
            <person name="Kuratani S"/>
            <person name="Sato K"/>
            <person name="Hyodo S Kuraku.S."/>
        </authorList>
    </citation>
    <scope>NUCLEOTIDE SEQUENCE [LARGE SCALE GENOMIC DNA]</scope>
</reference>
<organism evidence="4 5">
    <name type="scientific">Scyliorhinus torazame</name>
    <name type="common">Cloudy catshark</name>
    <name type="synonym">Catulus torazame</name>
    <dbReference type="NCBI Taxonomy" id="75743"/>
    <lineage>
        <taxon>Eukaryota</taxon>
        <taxon>Metazoa</taxon>
        <taxon>Chordata</taxon>
        <taxon>Craniata</taxon>
        <taxon>Vertebrata</taxon>
        <taxon>Chondrichthyes</taxon>
        <taxon>Elasmobranchii</taxon>
        <taxon>Galeomorphii</taxon>
        <taxon>Galeoidea</taxon>
        <taxon>Carcharhiniformes</taxon>
        <taxon>Scyliorhinidae</taxon>
        <taxon>Scyliorhinus</taxon>
    </lineage>
</organism>
<evidence type="ECO:0000313" key="5">
    <source>
        <dbReference type="Proteomes" id="UP000288216"/>
    </source>
</evidence>
<dbReference type="PANTHER" id="PTHR46887">
    <property type="entry name" value="TANDEM C2 DOMAINS NUCLEAR PROTEIN"/>
    <property type="match status" value="1"/>
</dbReference>
<dbReference type="Gene3D" id="2.60.40.150">
    <property type="entry name" value="C2 domain"/>
    <property type="match status" value="2"/>
</dbReference>
<proteinExistence type="predicted"/>
<feature type="chain" id="PRO_5019359304" description="C2 domain-containing protein" evidence="2">
    <location>
        <begin position="24"/>
        <end position="496"/>
    </location>
</feature>
<dbReference type="SMART" id="SM00239">
    <property type="entry name" value="C2"/>
    <property type="match status" value="2"/>
</dbReference>
<dbReference type="Proteomes" id="UP000288216">
    <property type="component" value="Unassembled WGS sequence"/>
</dbReference>
<keyword evidence="5" id="KW-1185">Reference proteome</keyword>
<feature type="compositionally biased region" description="Basic and acidic residues" evidence="1">
    <location>
        <begin position="44"/>
        <end position="55"/>
    </location>
</feature>
<comment type="caution">
    <text evidence="4">The sequence shown here is derived from an EMBL/GenBank/DDBJ whole genome shotgun (WGS) entry which is preliminary data.</text>
</comment>
<keyword evidence="2" id="KW-0732">Signal</keyword>
<gene>
    <name evidence="4" type="ORF">scyTo_0009446</name>
</gene>
<evidence type="ECO:0000256" key="2">
    <source>
        <dbReference type="SAM" id="SignalP"/>
    </source>
</evidence>
<accession>A0A401NMD0</accession>
<feature type="compositionally biased region" description="Polar residues" evidence="1">
    <location>
        <begin position="57"/>
        <end position="67"/>
    </location>
</feature>
<dbReference type="GO" id="GO:0005634">
    <property type="term" value="C:nucleus"/>
    <property type="evidence" value="ECO:0007669"/>
    <property type="project" value="InterPro"/>
</dbReference>
<feature type="domain" description="C2" evidence="3">
    <location>
        <begin position="348"/>
        <end position="491"/>
    </location>
</feature>
<protein>
    <recommendedName>
        <fullName evidence="3">C2 domain-containing protein</fullName>
    </recommendedName>
</protein>
<feature type="region of interest" description="Disordered" evidence="1">
    <location>
        <begin position="44"/>
        <end position="68"/>
    </location>
</feature>
<dbReference type="PROSITE" id="PS50004">
    <property type="entry name" value="C2"/>
    <property type="match status" value="1"/>
</dbReference>
<dbReference type="InterPro" id="IPR035892">
    <property type="entry name" value="C2_domain_sf"/>
</dbReference>
<evidence type="ECO:0000256" key="1">
    <source>
        <dbReference type="SAM" id="MobiDB-lite"/>
    </source>
</evidence>
<dbReference type="InterPro" id="IPR030542">
    <property type="entry name" value="Tac2-N"/>
</dbReference>
<evidence type="ECO:0000259" key="3">
    <source>
        <dbReference type="PROSITE" id="PS50004"/>
    </source>
</evidence>
<evidence type="ECO:0000313" key="4">
    <source>
        <dbReference type="EMBL" id="GCB62036.1"/>
    </source>
</evidence>
<dbReference type="PANTHER" id="PTHR46887:SF1">
    <property type="entry name" value="TANDEM C2 DOMAINS NUCLEAR PROTEIN"/>
    <property type="match status" value="1"/>
</dbReference>
<sequence length="496" mass="56200">MSTTSLWLLIPVCFGLLLSVVLGLTTDFLKDCCKKTFSDKKEKEESQSKIDRELVSPDSQPESSSGQKKIRFAEDVLLSKLPPDGREVPFVVPKLKRTYVQPSINWNYEDTVPGFSRAHYVERKLELSNPRQHMQDIDEIYNPNYMLLQHISPGQARHSLPLGKPDSPSGSVWDLRSPKLSSAGLSSSTLDLTSHHRFSSTSSINSTVSSLMDSFGSSRSIDTIFDDLGKLNLKLSYRPDVEQIWITVVQIKDLYLRHKSTEKIRVYLKGTITLPKPVHFKSAVKEAANNLVFLETYVFNIKLPILQRHGLVINIVTQSPRKRVSGECSMSLRELSNVESNVWLDITPPSKTQSCHAILRLGTCFQAVSNRIQLQILEVQNVPNSSTPLALNFYVKIMMESTDGLFDKKKTRLLKAVNGQVKWGETFLFPVVQNSLHLQRISFNVKLYSRSSVRRKHLLGQMVIGWDSSGEAFEQWQDMSANPEKVVIKWHNLNLA</sequence>